<reference evidence="4" key="1">
    <citation type="submission" date="2012-03" db="EMBL/GenBank/DDBJ databases">
        <title>Complete genome of Caldisphaera lagunensis DSM 15908.</title>
        <authorList>
            <person name="Lucas S."/>
            <person name="Copeland A."/>
            <person name="Lapidus A."/>
            <person name="Glavina del Rio T."/>
            <person name="Dalin E."/>
            <person name="Tice H."/>
            <person name="Bruce D."/>
            <person name="Goodwin L."/>
            <person name="Pitluck S."/>
            <person name="Peters L."/>
            <person name="Mikhailova N."/>
            <person name="Teshima H."/>
            <person name="Kyrpides N."/>
            <person name="Mavromatis K."/>
            <person name="Ivanova N."/>
            <person name="Brettin T."/>
            <person name="Detter J.C."/>
            <person name="Han C."/>
            <person name="Larimer F."/>
            <person name="Land M."/>
            <person name="Hauser L."/>
            <person name="Markowitz V."/>
            <person name="Cheng J.-F."/>
            <person name="Hugenholtz P."/>
            <person name="Woyke T."/>
            <person name="Wu D."/>
            <person name="Spring S."/>
            <person name="Schroeder M."/>
            <person name="Brambilla E."/>
            <person name="Klenk H.-P."/>
            <person name="Eisen J.A."/>
        </authorList>
    </citation>
    <scope>NUCLEOTIDE SEQUENCE [LARGE SCALE GENOMIC DNA]</scope>
    <source>
        <strain evidence="4">DSM 15908 / JCM 11604 / IC-154</strain>
    </source>
</reference>
<dbReference type="RefSeq" id="WP_015232405.1">
    <property type="nucleotide sequence ID" value="NC_019791.1"/>
</dbReference>
<dbReference type="InterPro" id="IPR025491">
    <property type="entry name" value="DUF4382"/>
</dbReference>
<dbReference type="OrthoDB" id="36949at2157"/>
<dbReference type="Pfam" id="PF14321">
    <property type="entry name" value="DUF4382"/>
    <property type="match status" value="1"/>
</dbReference>
<proteinExistence type="predicted"/>
<evidence type="ECO:0000259" key="2">
    <source>
        <dbReference type="Pfam" id="PF14321"/>
    </source>
</evidence>
<sequence>MQRGIGKGAILGIVIIIIVIGLVAGLYYYYYGPSGKVYVYLSDPGNTSFVNIYFTITSIQAHSTKGWITISNKTETVSLSSTPQLITSANMPPGNYTEVRFVVQSVTITLANNFNVSATLPSNVFKVPIIGGLDIKPGGTEYLTISIGPHVTLTGNGSYILRPLIIASASNTPPS</sequence>
<dbReference type="GeneID" id="14212024"/>
<keyword evidence="1" id="KW-1133">Transmembrane helix</keyword>
<dbReference type="HOGENOM" id="CLU_1599091_0_0_2"/>
<dbReference type="EMBL" id="CP003378">
    <property type="protein sequence ID" value="AFZ70508.1"/>
    <property type="molecule type" value="Genomic_DNA"/>
</dbReference>
<keyword evidence="4" id="KW-1185">Reference proteome</keyword>
<evidence type="ECO:0000313" key="4">
    <source>
        <dbReference type="Proteomes" id="UP000010469"/>
    </source>
</evidence>
<feature type="domain" description="DUF4382" evidence="2">
    <location>
        <begin position="34"/>
        <end position="163"/>
    </location>
</feature>
<keyword evidence="1" id="KW-0812">Transmembrane</keyword>
<dbReference type="KEGG" id="clg:Calag_0764"/>
<name>L0A9D3_CALLD</name>
<dbReference type="Proteomes" id="UP000010469">
    <property type="component" value="Chromosome"/>
</dbReference>
<evidence type="ECO:0000256" key="1">
    <source>
        <dbReference type="SAM" id="Phobius"/>
    </source>
</evidence>
<protein>
    <recommendedName>
        <fullName evidence="2">DUF4382 domain-containing protein</fullName>
    </recommendedName>
</protein>
<dbReference type="InParanoid" id="L0A9D3"/>
<dbReference type="eggNOG" id="arCOG06011">
    <property type="taxonomic scope" value="Archaea"/>
</dbReference>
<gene>
    <name evidence="3" type="ordered locus">Calag_0764</name>
</gene>
<organism evidence="3 4">
    <name type="scientific">Caldisphaera lagunensis (strain DSM 15908 / JCM 11604 / ANMR 0165 / IC-154)</name>
    <dbReference type="NCBI Taxonomy" id="1056495"/>
    <lineage>
        <taxon>Archaea</taxon>
        <taxon>Thermoproteota</taxon>
        <taxon>Thermoprotei</taxon>
        <taxon>Acidilobales</taxon>
        <taxon>Caldisphaeraceae</taxon>
        <taxon>Caldisphaera</taxon>
    </lineage>
</organism>
<feature type="transmembrane region" description="Helical" evidence="1">
    <location>
        <begin position="9"/>
        <end position="30"/>
    </location>
</feature>
<keyword evidence="1" id="KW-0472">Membrane</keyword>
<dbReference type="AlphaFoldDB" id="L0A9D3"/>
<accession>L0A9D3</accession>
<evidence type="ECO:0000313" key="3">
    <source>
        <dbReference type="EMBL" id="AFZ70508.1"/>
    </source>
</evidence>